<keyword evidence="1" id="KW-1133">Transmembrane helix</keyword>
<dbReference type="RefSeq" id="WP_248412692.1">
    <property type="nucleotide sequence ID" value="NZ_JALPQF010000007.1"/>
</dbReference>
<feature type="transmembrane region" description="Helical" evidence="1">
    <location>
        <begin position="141"/>
        <end position="160"/>
    </location>
</feature>
<reference evidence="2" key="1">
    <citation type="submission" date="2022-04" db="EMBL/GenBank/DDBJ databases">
        <authorList>
            <person name="Ren T."/>
        </authorList>
    </citation>
    <scope>NUCLEOTIDE SEQUENCE</scope>
    <source>
        <strain evidence="2">F63249</strain>
    </source>
</reference>
<keyword evidence="1" id="KW-0812">Transmembrane</keyword>
<comment type="caution">
    <text evidence="2">The sequence shown here is derived from an EMBL/GenBank/DDBJ whole genome shotgun (WGS) entry which is preliminary data.</text>
</comment>
<name>A0ABT0H8E3_9FLAO</name>
<keyword evidence="1" id="KW-0472">Membrane</keyword>
<gene>
    <name evidence="2" type="ORF">MUY34_08375</name>
</gene>
<sequence length="167" mass="19230">MKDSKPIFYKALIACVLIVGFGIYIALRGTKAKTEFESVTGKIDYFDTTFQEITYRNKGNHRFIHIEDYPIVFDVFVGKETGDFSPKFEQLDQLHIGDEITVYHDDKTPLQLHSDLRFNKTVQFIDKDNVAYFIRGNKDKYGGYALIGLGFMFVVALLILKRLGKIK</sequence>
<dbReference type="EMBL" id="JALPQF010000007">
    <property type="protein sequence ID" value="MCK8480632.1"/>
    <property type="molecule type" value="Genomic_DNA"/>
</dbReference>
<dbReference type="Proteomes" id="UP001203687">
    <property type="component" value="Unassembled WGS sequence"/>
</dbReference>
<organism evidence="2 3">
    <name type="scientific">Psychroserpens algicola</name>
    <dbReference type="NCBI Taxonomy" id="1719034"/>
    <lineage>
        <taxon>Bacteria</taxon>
        <taxon>Pseudomonadati</taxon>
        <taxon>Bacteroidota</taxon>
        <taxon>Flavobacteriia</taxon>
        <taxon>Flavobacteriales</taxon>
        <taxon>Flavobacteriaceae</taxon>
        <taxon>Psychroserpens</taxon>
    </lineage>
</organism>
<keyword evidence="3" id="KW-1185">Reference proteome</keyword>
<proteinExistence type="predicted"/>
<evidence type="ECO:0008006" key="4">
    <source>
        <dbReference type="Google" id="ProtNLM"/>
    </source>
</evidence>
<protein>
    <recommendedName>
        <fullName evidence="4">DUF3592 domain-containing protein</fullName>
    </recommendedName>
</protein>
<accession>A0ABT0H8E3</accession>
<evidence type="ECO:0000313" key="2">
    <source>
        <dbReference type="EMBL" id="MCK8480632.1"/>
    </source>
</evidence>
<evidence type="ECO:0000313" key="3">
    <source>
        <dbReference type="Proteomes" id="UP001203687"/>
    </source>
</evidence>
<feature type="transmembrane region" description="Helical" evidence="1">
    <location>
        <begin position="7"/>
        <end position="27"/>
    </location>
</feature>
<evidence type="ECO:0000256" key="1">
    <source>
        <dbReference type="SAM" id="Phobius"/>
    </source>
</evidence>